<dbReference type="AlphaFoldDB" id="G0N7Z9"/>
<evidence type="ECO:0000313" key="3">
    <source>
        <dbReference type="Proteomes" id="UP000008068"/>
    </source>
</evidence>
<dbReference type="Proteomes" id="UP000008068">
    <property type="component" value="Unassembled WGS sequence"/>
</dbReference>
<sequence length="223" mass="25055">MRVISHRLCFLHTISGIALLLTGLYRVIQDENVFDLALYYVVLMIFTLSALVIFGVLCVLKNRLKESSRARQQKIFLMIYTGGTSFIGGTGVVLAYFGVVDEHYHFLLFLTCFASFLLRCFLGAIVFDVEIKYENNGKICIVILTIHLVLFIFGSIINLFINPSHAISVHLLFLIAISPLSVDFYVAATLNLNLVMTRLMDVVQMSELMARDSDEDDAPETAV</sequence>
<dbReference type="InParanoid" id="G0N7Z9"/>
<feature type="transmembrane region" description="Helical" evidence="1">
    <location>
        <begin position="167"/>
        <end position="190"/>
    </location>
</feature>
<keyword evidence="3" id="KW-1185">Reference proteome</keyword>
<dbReference type="EMBL" id="GL379849">
    <property type="protein sequence ID" value="EGT55033.1"/>
    <property type="molecule type" value="Genomic_DNA"/>
</dbReference>
<proteinExistence type="predicted"/>
<evidence type="ECO:0000313" key="2">
    <source>
        <dbReference type="EMBL" id="EGT55033.1"/>
    </source>
</evidence>
<reference evidence="3" key="1">
    <citation type="submission" date="2011-07" db="EMBL/GenBank/DDBJ databases">
        <authorList>
            <consortium name="Caenorhabditis brenneri Sequencing and Analysis Consortium"/>
            <person name="Wilson R.K."/>
        </authorList>
    </citation>
    <scope>NUCLEOTIDE SEQUENCE [LARGE SCALE GENOMIC DNA]</scope>
    <source>
        <strain evidence="3">PB2801</strain>
    </source>
</reference>
<keyword evidence="1" id="KW-1133">Transmembrane helix</keyword>
<evidence type="ECO:0000256" key="1">
    <source>
        <dbReference type="SAM" id="Phobius"/>
    </source>
</evidence>
<feature type="transmembrane region" description="Helical" evidence="1">
    <location>
        <begin position="36"/>
        <end position="60"/>
    </location>
</feature>
<gene>
    <name evidence="2" type="ORF">CAEBREN_24572</name>
</gene>
<feature type="transmembrane region" description="Helical" evidence="1">
    <location>
        <begin position="139"/>
        <end position="161"/>
    </location>
</feature>
<keyword evidence="1" id="KW-0472">Membrane</keyword>
<name>G0N7Z9_CAEBE</name>
<keyword evidence="1" id="KW-0812">Transmembrane</keyword>
<protein>
    <submittedName>
        <fullName evidence="2">Uncharacterized protein</fullName>
    </submittedName>
</protein>
<feature type="transmembrane region" description="Helical" evidence="1">
    <location>
        <begin position="104"/>
        <end position="127"/>
    </location>
</feature>
<organism evidence="3">
    <name type="scientific">Caenorhabditis brenneri</name>
    <name type="common">Nematode worm</name>
    <dbReference type="NCBI Taxonomy" id="135651"/>
    <lineage>
        <taxon>Eukaryota</taxon>
        <taxon>Metazoa</taxon>
        <taxon>Ecdysozoa</taxon>
        <taxon>Nematoda</taxon>
        <taxon>Chromadorea</taxon>
        <taxon>Rhabditida</taxon>
        <taxon>Rhabditina</taxon>
        <taxon>Rhabditomorpha</taxon>
        <taxon>Rhabditoidea</taxon>
        <taxon>Rhabditidae</taxon>
        <taxon>Peloderinae</taxon>
        <taxon>Caenorhabditis</taxon>
    </lineage>
</organism>
<feature type="transmembrane region" description="Helical" evidence="1">
    <location>
        <begin position="75"/>
        <end position="98"/>
    </location>
</feature>
<accession>G0N7Z9</accession>
<dbReference type="HOGENOM" id="CLU_1241083_0_0_1"/>